<name>A0A4D6LTQ4_VIGUN</name>
<sequence length="164" mass="18538">MRVSKDAITLNGAMKKMWMKGMQLLEDKAKRLLIWRKPGCVGASAGACVSGCGGACSIQFVEQNVSRTKPGLFFLFMWVRKPQRLSSSWVVCVIRWISNLLLWGDCSVEGGKNNKEWGKTILGEVQMRVSKDAITLNGAMKKMWMKGMQLLEDKAKRLLIWRKP</sequence>
<dbReference type="EMBL" id="CP039349">
    <property type="protein sequence ID" value="QCD91955.1"/>
    <property type="molecule type" value="Genomic_DNA"/>
</dbReference>
<organism evidence="1 2">
    <name type="scientific">Vigna unguiculata</name>
    <name type="common">Cowpea</name>
    <dbReference type="NCBI Taxonomy" id="3917"/>
    <lineage>
        <taxon>Eukaryota</taxon>
        <taxon>Viridiplantae</taxon>
        <taxon>Streptophyta</taxon>
        <taxon>Embryophyta</taxon>
        <taxon>Tracheophyta</taxon>
        <taxon>Spermatophyta</taxon>
        <taxon>Magnoliopsida</taxon>
        <taxon>eudicotyledons</taxon>
        <taxon>Gunneridae</taxon>
        <taxon>Pentapetalae</taxon>
        <taxon>rosids</taxon>
        <taxon>fabids</taxon>
        <taxon>Fabales</taxon>
        <taxon>Fabaceae</taxon>
        <taxon>Papilionoideae</taxon>
        <taxon>50 kb inversion clade</taxon>
        <taxon>NPAAA clade</taxon>
        <taxon>indigoferoid/millettioid clade</taxon>
        <taxon>Phaseoleae</taxon>
        <taxon>Vigna</taxon>
    </lineage>
</organism>
<accession>A0A4D6LTQ4</accession>
<dbReference type="AlphaFoldDB" id="A0A4D6LTQ4"/>
<gene>
    <name evidence="1" type="ORF">DEO72_LG5g10</name>
</gene>
<evidence type="ECO:0000313" key="2">
    <source>
        <dbReference type="Proteomes" id="UP000501690"/>
    </source>
</evidence>
<proteinExistence type="predicted"/>
<evidence type="ECO:0000313" key="1">
    <source>
        <dbReference type="EMBL" id="QCD91955.1"/>
    </source>
</evidence>
<keyword evidence="2" id="KW-1185">Reference proteome</keyword>
<dbReference type="Proteomes" id="UP000501690">
    <property type="component" value="Linkage Group LG5"/>
</dbReference>
<reference evidence="1 2" key="1">
    <citation type="submission" date="2019-04" db="EMBL/GenBank/DDBJ databases">
        <title>An improved genome assembly and genetic linkage map for asparagus bean, Vigna unguiculata ssp. sesquipedialis.</title>
        <authorList>
            <person name="Xia Q."/>
            <person name="Zhang R."/>
            <person name="Dong Y."/>
        </authorList>
    </citation>
    <scope>NUCLEOTIDE SEQUENCE [LARGE SCALE GENOMIC DNA]</scope>
    <source>
        <tissue evidence="1">Leaf</tissue>
    </source>
</reference>
<protein>
    <submittedName>
        <fullName evidence="1">Uncharacterized protein</fullName>
    </submittedName>
</protein>